<dbReference type="EMBL" id="AP012279">
    <property type="protein sequence ID" value="BAL78822.1"/>
    <property type="molecule type" value="Genomic_DNA"/>
</dbReference>
<feature type="signal peptide" evidence="2">
    <location>
        <begin position="1"/>
        <end position="30"/>
    </location>
</feature>
<evidence type="ECO:0000313" key="4">
    <source>
        <dbReference type="Proteomes" id="UP000007886"/>
    </source>
</evidence>
<name>A0AAI8MIS2_9BRAD</name>
<dbReference type="Proteomes" id="UP000007886">
    <property type="component" value="Chromosome"/>
</dbReference>
<sequence>MLFSMQANKLIRRALCLAAVGMTLSACTSASLQQNTRPIAWDGTGRDPNLPEVRQRSHSLAATTLKRDPIAEEDALLASLEPKSPEWFSAQRKIEADRDNRLAAKLVICRGCSVSGTKAEPSQAAGPTDSRLSALR</sequence>
<dbReference type="AlphaFoldDB" id="A0AAI8MIS2"/>
<keyword evidence="2" id="KW-0732">Signal</keyword>
<dbReference type="RefSeq" id="WP_015688094.1">
    <property type="nucleotide sequence ID" value="NC_017082.1"/>
</dbReference>
<feature type="region of interest" description="Disordered" evidence="1">
    <location>
        <begin position="116"/>
        <end position="136"/>
    </location>
</feature>
<keyword evidence="4" id="KW-1185">Reference proteome</keyword>
<accession>A0AAI8MIS2</accession>
<reference evidence="3 4" key="1">
    <citation type="journal article" date="2012" name="Microbes Environ.">
        <title>Complete genome sequence of Bradyrhizobium sp. S23321: insights into symbiosis evolution in soil oligotrophs.</title>
        <authorList>
            <person name="Okubo T."/>
            <person name="Tsukui T."/>
            <person name="Maita H."/>
            <person name="Okamoto S."/>
            <person name="Oshima K."/>
            <person name="Fujisawa T."/>
            <person name="Saito A."/>
            <person name="Futamata H."/>
            <person name="Hattori R."/>
            <person name="Shimomura Y."/>
            <person name="Haruta S."/>
            <person name="Morimoto S."/>
            <person name="Wang Y."/>
            <person name="Sakai Y."/>
            <person name="Hattori M."/>
            <person name="Aizawa S."/>
            <person name="Nagashima K.V.P."/>
            <person name="Masuda S."/>
            <person name="Hattori T."/>
            <person name="Yamashita A."/>
            <person name="Bao Z."/>
            <person name="Hayatsu M."/>
            <person name="Kajiya-Kanegae H."/>
            <person name="Yoshinaga I."/>
            <person name="Sakamoto K."/>
            <person name="Toyota K."/>
            <person name="Nakao M."/>
            <person name="Kohara M."/>
            <person name="Anda M."/>
            <person name="Niwa R."/>
            <person name="Jung-Hwan P."/>
            <person name="Sameshima-Saito R."/>
            <person name="Tokuda S."/>
            <person name="Yamamoto S."/>
            <person name="Yamamoto S."/>
            <person name="Yokoyama T."/>
            <person name="Akutsu T."/>
            <person name="Nakamura Y."/>
            <person name="Nakahira-Yanaka Y."/>
            <person name="Takada Hoshino Y."/>
            <person name="Hirakawa H."/>
            <person name="Mitsui H."/>
            <person name="Terasawa K."/>
            <person name="Itakura M."/>
            <person name="Sato S."/>
            <person name="Ikeda-Ohtsubo W."/>
            <person name="Sakakura N."/>
            <person name="Kaminuma E."/>
            <person name="Minamisawa K."/>
        </authorList>
    </citation>
    <scope>NUCLEOTIDE SEQUENCE [LARGE SCALE GENOMIC DNA]</scope>
    <source>
        <strain evidence="3 4">S23321</strain>
    </source>
</reference>
<evidence type="ECO:0000313" key="3">
    <source>
        <dbReference type="EMBL" id="BAL78822.1"/>
    </source>
</evidence>
<gene>
    <name evidence="3" type="ORF">S23_56300</name>
</gene>
<dbReference type="KEGG" id="brs:S23_56300"/>
<evidence type="ECO:0000256" key="1">
    <source>
        <dbReference type="SAM" id="MobiDB-lite"/>
    </source>
</evidence>
<feature type="chain" id="PRO_5042613486" description="Lipoprotein" evidence="2">
    <location>
        <begin position="31"/>
        <end position="136"/>
    </location>
</feature>
<proteinExistence type="predicted"/>
<evidence type="ECO:0008006" key="5">
    <source>
        <dbReference type="Google" id="ProtNLM"/>
    </source>
</evidence>
<evidence type="ECO:0000256" key="2">
    <source>
        <dbReference type="SAM" id="SignalP"/>
    </source>
</evidence>
<organism evidence="3 4">
    <name type="scientific">Bradyrhizobium cosmicum</name>
    <dbReference type="NCBI Taxonomy" id="1404864"/>
    <lineage>
        <taxon>Bacteria</taxon>
        <taxon>Pseudomonadati</taxon>
        <taxon>Pseudomonadota</taxon>
        <taxon>Alphaproteobacteria</taxon>
        <taxon>Hyphomicrobiales</taxon>
        <taxon>Nitrobacteraceae</taxon>
        <taxon>Bradyrhizobium</taxon>
    </lineage>
</organism>
<protein>
    <recommendedName>
        <fullName evidence="5">Lipoprotein</fullName>
    </recommendedName>
</protein>